<keyword evidence="3" id="KW-1185">Reference proteome</keyword>
<proteinExistence type="predicted"/>
<feature type="transmembrane region" description="Helical" evidence="1">
    <location>
        <begin position="108"/>
        <end position="131"/>
    </location>
</feature>
<feature type="transmembrane region" description="Helical" evidence="1">
    <location>
        <begin position="245"/>
        <end position="272"/>
    </location>
</feature>
<evidence type="ECO:0000313" key="2">
    <source>
        <dbReference type="EMBL" id="MCP3732936.1"/>
    </source>
</evidence>
<keyword evidence="1" id="KW-1133">Transmembrane helix</keyword>
<evidence type="ECO:0000256" key="1">
    <source>
        <dbReference type="SAM" id="Phobius"/>
    </source>
</evidence>
<keyword evidence="1" id="KW-0472">Membrane</keyword>
<gene>
    <name evidence="2" type="ORF">M9978_21200</name>
</gene>
<sequence length="297" mass="30859">MNVGRILEGAFGLIREHIAAVAIWAGIYLAANVAMLLTVQPMMAGMFSSAAAGDPSSMMAAMLPIYGMNLVLMLVGIILYTAAMRAVLRPQAGGLGFLRVGMDELRILLLLLLFIVMGFVLGLGFTLIFGLLTAGAAAGSDSIGLTILVGFFGGLAVFGLFTFLLIRFSLAFPLTLHRRQFVIGEAWTLSKGRFWTLFGSALVVTLIGFMLTMVVGVFAAGSYFADIMAASGDPEAAAGVAERQMAAVGTLGPAMILQTLAGAVIGAVWIALSGGSAATAAKLMLAEEFDDAEAVFG</sequence>
<evidence type="ECO:0000313" key="3">
    <source>
        <dbReference type="Proteomes" id="UP001139451"/>
    </source>
</evidence>
<evidence type="ECO:0008006" key="4">
    <source>
        <dbReference type="Google" id="ProtNLM"/>
    </source>
</evidence>
<dbReference type="AlphaFoldDB" id="A0A9X2HR92"/>
<name>A0A9X2HR92_9SPHN</name>
<comment type="caution">
    <text evidence="2">The sequence shown here is derived from an EMBL/GenBank/DDBJ whole genome shotgun (WGS) entry which is preliminary data.</text>
</comment>
<organism evidence="2 3">
    <name type="scientific">Sphingomonas tagetis</name>
    <dbReference type="NCBI Taxonomy" id="2949092"/>
    <lineage>
        <taxon>Bacteria</taxon>
        <taxon>Pseudomonadati</taxon>
        <taxon>Pseudomonadota</taxon>
        <taxon>Alphaproteobacteria</taxon>
        <taxon>Sphingomonadales</taxon>
        <taxon>Sphingomonadaceae</taxon>
        <taxon>Sphingomonas</taxon>
    </lineage>
</organism>
<dbReference type="RefSeq" id="WP_254296897.1">
    <property type="nucleotide sequence ID" value="NZ_JAMLDX010000026.1"/>
</dbReference>
<feature type="transmembrane region" description="Helical" evidence="1">
    <location>
        <begin position="63"/>
        <end position="88"/>
    </location>
</feature>
<feature type="transmembrane region" description="Helical" evidence="1">
    <location>
        <begin position="21"/>
        <end position="43"/>
    </location>
</feature>
<feature type="transmembrane region" description="Helical" evidence="1">
    <location>
        <begin position="197"/>
        <end position="225"/>
    </location>
</feature>
<dbReference type="Proteomes" id="UP001139451">
    <property type="component" value="Unassembled WGS sequence"/>
</dbReference>
<feature type="transmembrane region" description="Helical" evidence="1">
    <location>
        <begin position="143"/>
        <end position="176"/>
    </location>
</feature>
<reference evidence="2" key="1">
    <citation type="submission" date="2022-05" db="EMBL/GenBank/DDBJ databases">
        <title>Sphingomonas sp. strain MG17 Genome sequencing and assembly.</title>
        <authorList>
            <person name="Kim I."/>
        </authorList>
    </citation>
    <scope>NUCLEOTIDE SEQUENCE</scope>
    <source>
        <strain evidence="2">MG17</strain>
    </source>
</reference>
<dbReference type="EMBL" id="JAMLDX010000026">
    <property type="protein sequence ID" value="MCP3732936.1"/>
    <property type="molecule type" value="Genomic_DNA"/>
</dbReference>
<keyword evidence="1" id="KW-0812">Transmembrane</keyword>
<protein>
    <recommendedName>
        <fullName evidence="4">Glycerophosphoryl diester phosphodiesterase membrane domain-containing protein</fullName>
    </recommendedName>
</protein>
<accession>A0A9X2HR92</accession>